<evidence type="ECO:0000256" key="1">
    <source>
        <dbReference type="ARBA" id="ARBA00001933"/>
    </source>
</evidence>
<dbReference type="InterPro" id="IPR029066">
    <property type="entry name" value="PLP-binding_barrel"/>
</dbReference>
<feature type="binding site" evidence="6">
    <location>
        <position position="388"/>
    </location>
    <ligand>
        <name>pyridoxal 5'-phosphate</name>
        <dbReference type="ChEBI" id="CHEBI:597326"/>
    </ligand>
</feature>
<evidence type="ECO:0000259" key="10">
    <source>
        <dbReference type="Pfam" id="PF02784"/>
    </source>
</evidence>
<proteinExistence type="inferred from homology"/>
<keyword evidence="5 6" id="KW-0456">Lyase</keyword>
<keyword evidence="12" id="KW-1185">Reference proteome</keyword>
<dbReference type="GO" id="GO:0009089">
    <property type="term" value="P:lysine biosynthetic process via diaminopimelate"/>
    <property type="evidence" value="ECO:0007669"/>
    <property type="project" value="UniProtKB-UniRule"/>
</dbReference>
<dbReference type="SUPFAM" id="SSF50621">
    <property type="entry name" value="Alanine racemase C-terminal domain-like"/>
    <property type="match status" value="1"/>
</dbReference>
<dbReference type="Gene3D" id="3.20.20.10">
    <property type="entry name" value="Alanine racemase"/>
    <property type="match status" value="1"/>
</dbReference>
<feature type="modified residue" description="N6-(pyridoxal phosphate)lysine" evidence="6 8">
    <location>
        <position position="82"/>
    </location>
</feature>
<dbReference type="PRINTS" id="PR01179">
    <property type="entry name" value="ODADCRBXLASE"/>
</dbReference>
<dbReference type="InterPro" id="IPR009006">
    <property type="entry name" value="Ala_racemase/Decarboxylase_C"/>
</dbReference>
<dbReference type="PANTHER" id="PTHR43727">
    <property type="entry name" value="DIAMINOPIMELATE DECARBOXYLASE"/>
    <property type="match status" value="1"/>
</dbReference>
<comment type="function">
    <text evidence="6">Specifically catalyzes the decarboxylation of meso-diaminopimelate (meso-DAP) to L-lysine.</text>
</comment>
<gene>
    <name evidence="6 11" type="primary">lysA</name>
    <name evidence="11" type="ORF">FPZ12_032775</name>
</gene>
<feature type="binding site" evidence="6">
    <location>
        <position position="295"/>
    </location>
    <ligand>
        <name>substrate</name>
    </ligand>
</feature>
<dbReference type="Gene3D" id="2.40.37.10">
    <property type="entry name" value="Lyase, Ornithine Decarboxylase, Chain A, domain 1"/>
    <property type="match status" value="1"/>
</dbReference>
<keyword evidence="6" id="KW-0028">Amino-acid biosynthesis</keyword>
<evidence type="ECO:0000256" key="3">
    <source>
        <dbReference type="ARBA" id="ARBA00022898"/>
    </source>
</evidence>
<feature type="binding site" evidence="6">
    <location>
        <begin position="292"/>
        <end position="295"/>
    </location>
    <ligand>
        <name>pyridoxal 5'-phosphate</name>
        <dbReference type="ChEBI" id="CHEBI:597326"/>
    </ligand>
</feature>
<feature type="active site" description="Proton donor" evidence="8">
    <location>
        <position position="358"/>
    </location>
</feature>
<sequence>MTLAELLPSVGACGEPPLEEDLWPAGTGFAAGGDLLFAGVAMTQLAARFGTPCQLLDENEVRRRARAFQAALPEAEIAFAGKALPCRAVFRWLSAEGLSVDVCSAGELACALSAGVPAERILFHGNVKTAEDLKAAVSAGVGRIVLDSFDEIEQLGALAIAQPVLIRVIPDVDAHTHPAITTGTAGQKFGFPLGSVPRAVERVLAHPGLRLAGLHCHIGSQVRSVAAYEEAARRMSRLLRALPVRVEQLDLGGGFAAPYLPGERPFDLAGFVQRIRAAVNYECARPPKLTLEPGRSIVANAGVTLYRVITVKPGFVAVDGGMSDNPRPALYGARYTARLVGRHTRAKRRTMTVVGRHCEAGDILAADVQLPEDIHAGDLLAVPVTGAYHHALASNYNLVGRPPLIGVRDGEARTLVRRETEEDLLRRDVG</sequence>
<dbReference type="AlphaFoldDB" id="A0A5N0USW5"/>
<evidence type="ECO:0000313" key="11">
    <source>
        <dbReference type="EMBL" id="KAA9154208.1"/>
    </source>
</evidence>
<dbReference type="PRINTS" id="PR01181">
    <property type="entry name" value="DAPDCRBXLASE"/>
</dbReference>
<organism evidence="11 12">
    <name type="scientific">Amycolatopsis acidicola</name>
    <dbReference type="NCBI Taxonomy" id="2596893"/>
    <lineage>
        <taxon>Bacteria</taxon>
        <taxon>Bacillati</taxon>
        <taxon>Actinomycetota</taxon>
        <taxon>Actinomycetes</taxon>
        <taxon>Pseudonocardiales</taxon>
        <taxon>Pseudonocardiaceae</taxon>
        <taxon>Amycolatopsis</taxon>
    </lineage>
</organism>
<dbReference type="PANTHER" id="PTHR43727:SF2">
    <property type="entry name" value="GROUP IV DECARBOXYLASE"/>
    <property type="match status" value="1"/>
</dbReference>
<dbReference type="GO" id="GO:0008836">
    <property type="term" value="F:diaminopimelate decarboxylase activity"/>
    <property type="evidence" value="ECO:0007669"/>
    <property type="project" value="UniProtKB-UniRule"/>
</dbReference>
<evidence type="ECO:0000256" key="2">
    <source>
        <dbReference type="ARBA" id="ARBA00022793"/>
    </source>
</evidence>
<accession>A0A5N0USW5</accession>
<evidence type="ECO:0000256" key="7">
    <source>
        <dbReference type="NCBIfam" id="TIGR01048"/>
    </source>
</evidence>
<evidence type="ECO:0000256" key="8">
    <source>
        <dbReference type="PIRSR" id="PIRSR600183-50"/>
    </source>
</evidence>
<protein>
    <recommendedName>
        <fullName evidence="6 7">Diaminopimelate decarboxylase</fullName>
        <shortName evidence="6">DAP decarboxylase</shortName>
        <shortName evidence="6">DAPDC</shortName>
        <ecNumber evidence="6 7">4.1.1.20</ecNumber>
    </recommendedName>
</protein>
<feature type="binding site" evidence="6">
    <location>
        <position position="331"/>
    </location>
    <ligand>
        <name>substrate</name>
    </ligand>
</feature>
<dbReference type="UniPathway" id="UPA00034">
    <property type="reaction ID" value="UER00027"/>
</dbReference>
<dbReference type="FunFam" id="3.20.20.10:FF:000003">
    <property type="entry name" value="Diaminopimelate decarboxylase"/>
    <property type="match status" value="1"/>
</dbReference>
<dbReference type="EMBL" id="VMNW02000068">
    <property type="protein sequence ID" value="KAA9154208.1"/>
    <property type="molecule type" value="Genomic_DNA"/>
</dbReference>
<dbReference type="NCBIfam" id="TIGR01048">
    <property type="entry name" value="lysA"/>
    <property type="match status" value="1"/>
</dbReference>
<evidence type="ECO:0000256" key="4">
    <source>
        <dbReference type="ARBA" id="ARBA00023154"/>
    </source>
</evidence>
<comment type="caution">
    <text evidence="11">The sequence shown here is derived from an EMBL/GenBank/DDBJ whole genome shotgun (WGS) entry which is preliminary data.</text>
</comment>
<dbReference type="OrthoDB" id="9802241at2"/>
<dbReference type="CDD" id="cd06828">
    <property type="entry name" value="PLPDE_III_DapDC"/>
    <property type="match status" value="1"/>
</dbReference>
<dbReference type="Proteomes" id="UP000319769">
    <property type="component" value="Unassembled WGS sequence"/>
</dbReference>
<dbReference type="EC" id="4.1.1.20" evidence="6 7"/>
<dbReference type="RefSeq" id="WP_144756515.1">
    <property type="nucleotide sequence ID" value="NZ_VMNW02000068.1"/>
</dbReference>
<reference evidence="11" key="1">
    <citation type="submission" date="2019-09" db="EMBL/GenBank/DDBJ databases">
        <authorList>
            <person name="Teo W.F.A."/>
            <person name="Duangmal K."/>
        </authorList>
    </citation>
    <scope>NUCLEOTIDE SEQUENCE [LARGE SCALE GENOMIC DNA]</scope>
    <source>
        <strain evidence="11">K81G1</strain>
    </source>
</reference>
<comment type="similarity">
    <text evidence="6">Belongs to the Orn/Lys/Arg decarboxylase class-II family. LysA subfamily.</text>
</comment>
<feature type="binding site" evidence="6">
    <location>
        <position position="254"/>
    </location>
    <ligand>
        <name>pyridoxal 5'-phosphate</name>
        <dbReference type="ChEBI" id="CHEBI:597326"/>
    </ligand>
</feature>
<evidence type="ECO:0000256" key="9">
    <source>
        <dbReference type="RuleBase" id="RU003738"/>
    </source>
</evidence>
<keyword evidence="3 6" id="KW-0663">Pyridoxal phosphate</keyword>
<comment type="subunit">
    <text evidence="6">Homodimer.</text>
</comment>
<keyword evidence="2 6" id="KW-0210">Decarboxylase</keyword>
<feature type="binding site" evidence="6">
    <location>
        <position position="388"/>
    </location>
    <ligand>
        <name>substrate</name>
    </ligand>
</feature>
<dbReference type="HAMAP" id="MF_02120">
    <property type="entry name" value="LysA"/>
    <property type="match status" value="1"/>
</dbReference>
<dbReference type="InterPro" id="IPR002986">
    <property type="entry name" value="DAP_deCOOHase_LysA"/>
</dbReference>
<comment type="cofactor">
    <cofactor evidence="1 6 8 9">
        <name>pyridoxal 5'-phosphate</name>
        <dbReference type="ChEBI" id="CHEBI:597326"/>
    </cofactor>
</comment>
<feature type="binding site" evidence="6">
    <location>
        <position position="359"/>
    </location>
    <ligand>
        <name>substrate</name>
    </ligand>
</feature>
<name>A0A5N0USW5_9PSEU</name>
<evidence type="ECO:0000256" key="6">
    <source>
        <dbReference type="HAMAP-Rule" id="MF_02120"/>
    </source>
</evidence>
<evidence type="ECO:0000256" key="5">
    <source>
        <dbReference type="ARBA" id="ARBA00023239"/>
    </source>
</evidence>
<comment type="catalytic activity">
    <reaction evidence="6 9">
        <text>meso-2,6-diaminopimelate + H(+) = L-lysine + CO2</text>
        <dbReference type="Rhea" id="RHEA:15101"/>
        <dbReference type="ChEBI" id="CHEBI:15378"/>
        <dbReference type="ChEBI" id="CHEBI:16526"/>
        <dbReference type="ChEBI" id="CHEBI:32551"/>
        <dbReference type="ChEBI" id="CHEBI:57791"/>
        <dbReference type="EC" id="4.1.1.20"/>
    </reaction>
</comment>
<feature type="domain" description="Orn/DAP/Arg decarboxylase 2 N-terminal" evidence="10">
    <location>
        <begin position="59"/>
        <end position="299"/>
    </location>
</feature>
<evidence type="ECO:0000313" key="12">
    <source>
        <dbReference type="Proteomes" id="UP000319769"/>
    </source>
</evidence>
<keyword evidence="4 6" id="KW-0457">Lysine biosynthesis</keyword>
<dbReference type="Pfam" id="PF02784">
    <property type="entry name" value="Orn_Arg_deC_N"/>
    <property type="match status" value="1"/>
</dbReference>
<dbReference type="SUPFAM" id="SSF51419">
    <property type="entry name" value="PLP-binding barrel"/>
    <property type="match status" value="1"/>
</dbReference>
<dbReference type="InterPro" id="IPR022644">
    <property type="entry name" value="De-COase2_N"/>
</dbReference>
<dbReference type="InterPro" id="IPR000183">
    <property type="entry name" value="Orn/DAP/Arg_de-COase"/>
</dbReference>
<dbReference type="GO" id="GO:0030170">
    <property type="term" value="F:pyridoxal phosphate binding"/>
    <property type="evidence" value="ECO:0007669"/>
    <property type="project" value="UniProtKB-UniRule"/>
</dbReference>
<comment type="pathway">
    <text evidence="6 9">Amino-acid biosynthesis; L-lysine biosynthesis via DAP pathway; L-lysine from DL-2,6-diaminopimelate: step 1/1.</text>
</comment>
<feature type="binding site" evidence="6">
    <location>
        <position position="327"/>
    </location>
    <ligand>
        <name>substrate</name>
    </ligand>
</feature>